<protein>
    <recommendedName>
        <fullName evidence="6">HIG1 domain-containing protein</fullName>
    </recommendedName>
</protein>
<comment type="caution">
    <text evidence="7">The sequence shown here is derived from an EMBL/GenBank/DDBJ whole genome shotgun (WGS) entry which is preliminary data.</text>
</comment>
<dbReference type="InterPro" id="IPR040153">
    <property type="entry name" value="Rcf2"/>
</dbReference>
<dbReference type="PANTHER" id="PTHR28018:SF3">
    <property type="entry name" value="RESPIRATORY SUPERCOMPLEX FACTOR 2, MITOCHONDRIAL"/>
    <property type="match status" value="1"/>
</dbReference>
<dbReference type="PANTHER" id="PTHR28018">
    <property type="entry name" value="RESPIRATORY SUPERCOMPLEX FACTOR 2, MITOCHONDRIAL"/>
    <property type="match status" value="1"/>
</dbReference>
<dbReference type="InterPro" id="IPR007667">
    <property type="entry name" value="Hypoxia_induced_domain"/>
</dbReference>
<evidence type="ECO:0000256" key="4">
    <source>
        <dbReference type="ARBA" id="ARBA00023136"/>
    </source>
</evidence>
<dbReference type="EMBL" id="JAGDFL010001023">
    <property type="protein sequence ID" value="KAG7378597.1"/>
    <property type="molecule type" value="Genomic_DNA"/>
</dbReference>
<dbReference type="OrthoDB" id="36576at2759"/>
<organism evidence="7 8">
    <name type="scientific">Phytophthora boehmeriae</name>
    <dbReference type="NCBI Taxonomy" id="109152"/>
    <lineage>
        <taxon>Eukaryota</taxon>
        <taxon>Sar</taxon>
        <taxon>Stramenopiles</taxon>
        <taxon>Oomycota</taxon>
        <taxon>Peronosporomycetes</taxon>
        <taxon>Peronosporales</taxon>
        <taxon>Peronosporaceae</taxon>
        <taxon>Phytophthora</taxon>
    </lineage>
</organism>
<evidence type="ECO:0000259" key="6">
    <source>
        <dbReference type="PROSITE" id="PS51503"/>
    </source>
</evidence>
<evidence type="ECO:0000313" key="8">
    <source>
        <dbReference type="Proteomes" id="UP000693981"/>
    </source>
</evidence>
<gene>
    <name evidence="7" type="ORF">PHYBOEH_000299</name>
</gene>
<sequence length="200" mass="22497">MHKPAHDFEVAKRQRDIISWDASVKGFKAGAWSSLAMGALVYGANTYHKGFRTRLGVSGKWAFVVGAYLAGFVIVSENRLLAGARNPEQYLQSMDPNYVEVRMAKSKLPAHKRLANQVYDHPYQTLAMTGIPLVGGIFAYQTTNHSIARSQQIMHTRLYGQAAVVLLLLGSMAFNDYMRKRGRYEEEEVEDRAKIEEIKA</sequence>
<dbReference type="Proteomes" id="UP000693981">
    <property type="component" value="Unassembled WGS sequence"/>
</dbReference>
<evidence type="ECO:0000313" key="7">
    <source>
        <dbReference type="EMBL" id="KAG7378597.1"/>
    </source>
</evidence>
<comment type="subcellular location">
    <subcellularLocation>
        <location evidence="1">Mitochondrion</location>
    </subcellularLocation>
</comment>
<feature type="transmembrane region" description="Helical" evidence="5">
    <location>
        <begin position="29"/>
        <end position="47"/>
    </location>
</feature>
<keyword evidence="2 5" id="KW-0812">Transmembrane</keyword>
<feature type="domain" description="HIG1" evidence="6">
    <location>
        <begin position="94"/>
        <end position="186"/>
    </location>
</feature>
<keyword evidence="3 5" id="KW-1133">Transmembrane helix</keyword>
<accession>A0A8T1VB97</accession>
<evidence type="ECO:0000256" key="3">
    <source>
        <dbReference type="ARBA" id="ARBA00022989"/>
    </source>
</evidence>
<evidence type="ECO:0000256" key="2">
    <source>
        <dbReference type="ARBA" id="ARBA00022692"/>
    </source>
</evidence>
<dbReference type="GO" id="GO:0005739">
    <property type="term" value="C:mitochondrion"/>
    <property type="evidence" value="ECO:0007669"/>
    <property type="project" value="UniProtKB-SubCell"/>
</dbReference>
<keyword evidence="4 5" id="KW-0472">Membrane</keyword>
<evidence type="ECO:0000256" key="5">
    <source>
        <dbReference type="SAM" id="Phobius"/>
    </source>
</evidence>
<keyword evidence="8" id="KW-1185">Reference proteome</keyword>
<reference evidence="7" key="1">
    <citation type="submission" date="2021-02" db="EMBL/GenBank/DDBJ databases">
        <authorList>
            <person name="Palmer J.M."/>
        </authorList>
    </citation>
    <scope>NUCLEOTIDE SEQUENCE</scope>
    <source>
        <strain evidence="7">SCRP23</strain>
    </source>
</reference>
<feature type="transmembrane region" description="Helical" evidence="5">
    <location>
        <begin position="158"/>
        <end position="174"/>
    </location>
</feature>
<dbReference type="Pfam" id="PF04588">
    <property type="entry name" value="HIG_1_N"/>
    <property type="match status" value="1"/>
</dbReference>
<proteinExistence type="predicted"/>
<feature type="transmembrane region" description="Helical" evidence="5">
    <location>
        <begin position="59"/>
        <end position="76"/>
    </location>
</feature>
<dbReference type="GO" id="GO:0033617">
    <property type="term" value="P:mitochondrial respiratory chain complex IV assembly"/>
    <property type="evidence" value="ECO:0007669"/>
    <property type="project" value="TreeGrafter"/>
</dbReference>
<evidence type="ECO:0000256" key="1">
    <source>
        <dbReference type="ARBA" id="ARBA00004173"/>
    </source>
</evidence>
<dbReference type="AlphaFoldDB" id="A0A8T1VB97"/>
<dbReference type="PROSITE" id="PS51503">
    <property type="entry name" value="HIG1"/>
    <property type="match status" value="1"/>
</dbReference>
<name>A0A8T1VB97_9STRA</name>